<gene>
    <name evidence="3" type="ORF">HMPREF0860_1854</name>
    <name evidence="2" type="ORF">HMPREF1325_0416</name>
</gene>
<organism evidence="2 4">
    <name type="scientific">Treponema socranskii subsp. socranskii VPI DR56BR1116 = ATCC 35536</name>
    <dbReference type="NCBI Taxonomy" id="1125725"/>
    <lineage>
        <taxon>Bacteria</taxon>
        <taxon>Pseudomonadati</taxon>
        <taxon>Spirochaetota</taxon>
        <taxon>Spirochaetia</taxon>
        <taxon>Spirochaetales</taxon>
        <taxon>Treponemataceae</taxon>
        <taxon>Treponema</taxon>
    </lineage>
</organism>
<dbReference type="AlphaFoldDB" id="U1F7V5"/>
<dbReference type="STRING" id="1125725.HMPREF1325_0416"/>
<dbReference type="CDD" id="cd00448">
    <property type="entry name" value="YjgF_YER057c_UK114_family"/>
    <property type="match status" value="1"/>
</dbReference>
<evidence type="ECO:0000313" key="2">
    <source>
        <dbReference type="EMBL" id="ERF60087.1"/>
    </source>
</evidence>
<sequence length="124" mass="13766">MSIIKQVEGLKPNGHYALAVVDGGRIYVSGQFSVSLENGEKVFGTVEDEAKRVLSNIDKILKAAGSSAAKILKSTVYVDDLKNWDKINDIYSSFFKDHIHARTIICVKELHYGFKLEMDVIAGF</sequence>
<dbReference type="Gene3D" id="3.30.1330.40">
    <property type="entry name" value="RutC-like"/>
    <property type="match status" value="1"/>
</dbReference>
<comment type="similarity">
    <text evidence="1">Belongs to the RutC family.</text>
</comment>
<protein>
    <submittedName>
        <fullName evidence="2">Endoribonuclease L-PSP</fullName>
    </submittedName>
</protein>
<dbReference type="GO" id="GO:0005829">
    <property type="term" value="C:cytosol"/>
    <property type="evidence" value="ECO:0007669"/>
    <property type="project" value="TreeGrafter"/>
</dbReference>
<dbReference type="InterPro" id="IPR006175">
    <property type="entry name" value="YjgF/YER057c/UK114"/>
</dbReference>
<keyword evidence="5" id="KW-1185">Reference proteome</keyword>
<dbReference type="Pfam" id="PF01042">
    <property type="entry name" value="Ribonuc_L-PSP"/>
    <property type="match status" value="1"/>
</dbReference>
<evidence type="ECO:0000313" key="4">
    <source>
        <dbReference type="Proteomes" id="UP000016412"/>
    </source>
</evidence>
<dbReference type="SUPFAM" id="SSF55298">
    <property type="entry name" value="YjgF-like"/>
    <property type="match status" value="1"/>
</dbReference>
<dbReference type="InterPro" id="IPR035959">
    <property type="entry name" value="RutC-like_sf"/>
</dbReference>
<dbReference type="Proteomes" id="UP000016646">
    <property type="component" value="Unassembled WGS sequence"/>
</dbReference>
<dbReference type="OrthoDB" id="9803101at2"/>
<dbReference type="PANTHER" id="PTHR11803">
    <property type="entry name" value="2-IMINOBUTANOATE/2-IMINOPROPANOATE DEAMINASE RIDA"/>
    <property type="match status" value="1"/>
</dbReference>
<dbReference type="PATRIC" id="fig|1125725.3.peg.1942"/>
<dbReference type="GO" id="GO:0019239">
    <property type="term" value="F:deaminase activity"/>
    <property type="evidence" value="ECO:0007669"/>
    <property type="project" value="TreeGrafter"/>
</dbReference>
<accession>U1F7V5</accession>
<proteinExistence type="inferred from homology"/>
<reference evidence="4 5" key="1">
    <citation type="submission" date="2013-08" db="EMBL/GenBank/DDBJ databases">
        <authorList>
            <person name="Durkin A.S."/>
            <person name="Haft D.R."/>
            <person name="McCorrison J."/>
            <person name="Torralba M."/>
            <person name="Gillis M."/>
            <person name="Haft D.H."/>
            <person name="Methe B."/>
            <person name="Sutton G."/>
            <person name="Nelson K.E."/>
        </authorList>
    </citation>
    <scope>NUCLEOTIDE SEQUENCE [LARGE SCALE GENOMIC DNA]</scope>
    <source>
        <strain evidence="3 5">ATCC 35536</strain>
        <strain evidence="2 4">VPI DR56BR1116</strain>
    </source>
</reference>
<name>U1F7V5_TRESO</name>
<dbReference type="RefSeq" id="WP_021330944.1">
    <property type="nucleotide sequence ID" value="NZ_AUZJ01000049.1"/>
</dbReference>
<evidence type="ECO:0000313" key="5">
    <source>
        <dbReference type="Proteomes" id="UP000016646"/>
    </source>
</evidence>
<dbReference type="Proteomes" id="UP000016412">
    <property type="component" value="Unassembled WGS sequence"/>
</dbReference>
<dbReference type="EMBL" id="AUZJ01000049">
    <property type="protein sequence ID" value="ERF60087.1"/>
    <property type="molecule type" value="Genomic_DNA"/>
</dbReference>
<dbReference type="eggNOG" id="COG0251">
    <property type="taxonomic scope" value="Bacteria"/>
</dbReference>
<dbReference type="PANTHER" id="PTHR11803:SF58">
    <property type="entry name" value="PROTEIN HMF1-RELATED"/>
    <property type="match status" value="1"/>
</dbReference>
<dbReference type="EMBL" id="AVQI01000079">
    <property type="protein sequence ID" value="ERJ98925.1"/>
    <property type="molecule type" value="Genomic_DNA"/>
</dbReference>
<comment type="caution">
    <text evidence="2">The sequence shown here is derived from an EMBL/GenBank/DDBJ whole genome shotgun (WGS) entry which is preliminary data.</text>
</comment>
<evidence type="ECO:0000313" key="3">
    <source>
        <dbReference type="EMBL" id="ERJ98925.1"/>
    </source>
</evidence>
<evidence type="ECO:0000256" key="1">
    <source>
        <dbReference type="ARBA" id="ARBA00010552"/>
    </source>
</evidence>